<reference evidence="1 2" key="2">
    <citation type="journal article" date="2016" name="Genome Announc.">
        <title>Permanent Draft Genome Sequences for Two Variants of Frankia sp. Strain CpI1, the First Frankia Strain Isolated from Root Nodules of Comptonia peregrina.</title>
        <authorList>
            <person name="Oshone R."/>
            <person name="Hurst S.G.IV."/>
            <person name="Abebe-Akele F."/>
            <person name="Simpson S."/>
            <person name="Morris K."/>
            <person name="Thomas W.K."/>
            <person name="Tisa L.S."/>
        </authorList>
    </citation>
    <scope>NUCLEOTIDE SEQUENCE [LARGE SCALE GENOMIC DNA]</scope>
    <source>
        <strain evidence="2">CpI1-S</strain>
    </source>
</reference>
<reference evidence="2" key="1">
    <citation type="submission" date="2015-02" db="EMBL/GenBank/DDBJ databases">
        <title>Draft Genome of Frankia sp. CpI1-S.</title>
        <authorList>
            <person name="Oshone R.T."/>
            <person name="Ngom M."/>
            <person name="Ghodhbane-Gtari F."/>
            <person name="Gtari M."/>
            <person name="Morris K."/>
            <person name="Thomas K."/>
            <person name="Sen A."/>
            <person name="Tisa L.S."/>
        </authorList>
    </citation>
    <scope>NUCLEOTIDE SEQUENCE [LARGE SCALE GENOMIC DNA]</scope>
    <source>
        <strain evidence="2">CpI1-S</strain>
    </source>
</reference>
<keyword evidence="2" id="KW-1185">Reference proteome</keyword>
<sequence length="154" mass="17141">MNHDPSDMPTHTPRRLRGLRRLFAIHDEATLPPGRPPRTTWAHPPGWCYPGEQVYASSPCHAWSTRPHTDGSPLLDHGQGLVFISNLQTAVFLHSPGETLCVPHWMVAETGVHHGDLELAMMGSLVRLRLSSAAHTLQYQHLIDELRHAPAHLG</sequence>
<name>A0A0D8B7K7_9ACTN</name>
<accession>A0A0D8B7K7</accession>
<gene>
    <name evidence="1" type="ORF">FF36_05586</name>
</gene>
<dbReference type="AlphaFoldDB" id="A0A0D8B7K7"/>
<evidence type="ECO:0000313" key="1">
    <source>
        <dbReference type="EMBL" id="KJE20095.1"/>
    </source>
</evidence>
<dbReference type="PATRIC" id="fig|1502723.3.peg.6193"/>
<protein>
    <submittedName>
        <fullName evidence="1">Uncharacterized protein</fullName>
    </submittedName>
</protein>
<proteinExistence type="predicted"/>
<dbReference type="Proteomes" id="UP000032545">
    <property type="component" value="Unassembled WGS sequence"/>
</dbReference>
<comment type="caution">
    <text evidence="1">The sequence shown here is derived from an EMBL/GenBank/DDBJ whole genome shotgun (WGS) entry which is preliminary data.</text>
</comment>
<organism evidence="1 2">
    <name type="scientific">Frankia torreyi</name>
    <dbReference type="NCBI Taxonomy" id="1856"/>
    <lineage>
        <taxon>Bacteria</taxon>
        <taxon>Bacillati</taxon>
        <taxon>Actinomycetota</taxon>
        <taxon>Actinomycetes</taxon>
        <taxon>Frankiales</taxon>
        <taxon>Frankiaceae</taxon>
        <taxon>Frankia</taxon>
    </lineage>
</organism>
<dbReference type="EMBL" id="JYFN01000071">
    <property type="protein sequence ID" value="KJE20095.1"/>
    <property type="molecule type" value="Genomic_DNA"/>
</dbReference>
<dbReference type="RefSeq" id="WP_128423401.1">
    <property type="nucleotide sequence ID" value="NZ_JYFN01000071.1"/>
</dbReference>
<evidence type="ECO:0000313" key="2">
    <source>
        <dbReference type="Proteomes" id="UP000032545"/>
    </source>
</evidence>